<protein>
    <recommendedName>
        <fullName evidence="3">HTH cro/C1-type domain-containing protein</fullName>
    </recommendedName>
</protein>
<dbReference type="AlphaFoldDB" id="A0A4Y4E070"/>
<comment type="caution">
    <text evidence="4">The sequence shown here is derived from an EMBL/GenBank/DDBJ whole genome shotgun (WGS) entry which is preliminary data.</text>
</comment>
<feature type="compositionally biased region" description="Basic and acidic residues" evidence="2">
    <location>
        <begin position="35"/>
        <end position="45"/>
    </location>
</feature>
<dbReference type="PANTHER" id="PTHR46797">
    <property type="entry name" value="HTH-TYPE TRANSCRIPTIONAL REGULATOR"/>
    <property type="match status" value="1"/>
</dbReference>
<dbReference type="InterPro" id="IPR050807">
    <property type="entry name" value="TransReg_Diox_bact_type"/>
</dbReference>
<dbReference type="Gene3D" id="2.60.120.10">
    <property type="entry name" value="Jelly Rolls"/>
    <property type="match status" value="1"/>
</dbReference>
<dbReference type="SUPFAM" id="SSF47413">
    <property type="entry name" value="lambda repressor-like DNA-binding domains"/>
    <property type="match status" value="1"/>
</dbReference>
<evidence type="ECO:0000256" key="1">
    <source>
        <dbReference type="ARBA" id="ARBA00023125"/>
    </source>
</evidence>
<dbReference type="PROSITE" id="PS50943">
    <property type="entry name" value="HTH_CROC1"/>
    <property type="match status" value="1"/>
</dbReference>
<dbReference type="Proteomes" id="UP000316659">
    <property type="component" value="Unassembled WGS sequence"/>
</dbReference>
<dbReference type="InterPro" id="IPR011051">
    <property type="entry name" value="RmlC_Cupin_sf"/>
</dbReference>
<name>A0A4Y4E070_CELCE</name>
<dbReference type="CDD" id="cd02209">
    <property type="entry name" value="cupin_XRE_C"/>
    <property type="match status" value="1"/>
</dbReference>
<dbReference type="InterPro" id="IPR001387">
    <property type="entry name" value="Cro/C1-type_HTH"/>
</dbReference>
<feature type="domain" description="HTH cro/C1-type" evidence="3">
    <location>
        <begin position="68"/>
        <end position="122"/>
    </location>
</feature>
<dbReference type="GO" id="GO:0003700">
    <property type="term" value="F:DNA-binding transcription factor activity"/>
    <property type="evidence" value="ECO:0007669"/>
    <property type="project" value="TreeGrafter"/>
</dbReference>
<dbReference type="InterPro" id="IPR014710">
    <property type="entry name" value="RmlC-like_jellyroll"/>
</dbReference>
<organism evidence="4 5">
    <name type="scientific">Cellulosimicrobium cellulans</name>
    <name type="common">Arthrobacter luteus</name>
    <dbReference type="NCBI Taxonomy" id="1710"/>
    <lineage>
        <taxon>Bacteria</taxon>
        <taxon>Bacillati</taxon>
        <taxon>Actinomycetota</taxon>
        <taxon>Actinomycetes</taxon>
        <taxon>Micrococcales</taxon>
        <taxon>Promicromonosporaceae</taxon>
        <taxon>Cellulosimicrobium</taxon>
    </lineage>
</organism>
<dbReference type="PANTHER" id="PTHR46797:SF1">
    <property type="entry name" value="METHYLPHOSPHONATE SYNTHASE"/>
    <property type="match status" value="1"/>
</dbReference>
<dbReference type="GO" id="GO:0003677">
    <property type="term" value="F:DNA binding"/>
    <property type="evidence" value="ECO:0007669"/>
    <property type="project" value="UniProtKB-KW"/>
</dbReference>
<evidence type="ECO:0000313" key="4">
    <source>
        <dbReference type="EMBL" id="GED09454.1"/>
    </source>
</evidence>
<dbReference type="SMART" id="SM00530">
    <property type="entry name" value="HTH_XRE"/>
    <property type="match status" value="1"/>
</dbReference>
<evidence type="ECO:0000259" key="3">
    <source>
        <dbReference type="PROSITE" id="PS50943"/>
    </source>
</evidence>
<dbReference type="EMBL" id="BJNZ01000007">
    <property type="protein sequence ID" value="GED09454.1"/>
    <property type="molecule type" value="Genomic_DNA"/>
</dbReference>
<accession>A0A4Y4E070</accession>
<feature type="region of interest" description="Disordered" evidence="2">
    <location>
        <begin position="30"/>
        <end position="57"/>
    </location>
</feature>
<evidence type="ECO:0000313" key="5">
    <source>
        <dbReference type="Proteomes" id="UP000316659"/>
    </source>
</evidence>
<dbReference type="SUPFAM" id="SSF51182">
    <property type="entry name" value="RmlC-like cupins"/>
    <property type="match status" value="1"/>
</dbReference>
<gene>
    <name evidence="4" type="ORF">CCE02nite_14530</name>
</gene>
<proteinExistence type="predicted"/>
<dbReference type="Gene3D" id="1.10.260.40">
    <property type="entry name" value="lambda repressor-like DNA-binding domains"/>
    <property type="match status" value="1"/>
</dbReference>
<dbReference type="InterPro" id="IPR010982">
    <property type="entry name" value="Lambda_DNA-bd_dom_sf"/>
</dbReference>
<dbReference type="GO" id="GO:0005829">
    <property type="term" value="C:cytosol"/>
    <property type="evidence" value="ECO:0007669"/>
    <property type="project" value="TreeGrafter"/>
</dbReference>
<evidence type="ECO:0000256" key="2">
    <source>
        <dbReference type="SAM" id="MobiDB-lite"/>
    </source>
</evidence>
<reference evidence="4 5" key="1">
    <citation type="submission" date="2019-06" db="EMBL/GenBank/DDBJ databases">
        <title>Whole genome shotgun sequence of Cellulosimicrobium cellulans NBRC 15516.</title>
        <authorList>
            <person name="Hosoyama A."/>
            <person name="Uohara A."/>
            <person name="Ohji S."/>
            <person name="Ichikawa N."/>
        </authorList>
    </citation>
    <scope>NUCLEOTIDE SEQUENCE [LARGE SCALE GENOMIC DNA]</scope>
    <source>
        <strain evidence="4 5">NBRC 15516</strain>
    </source>
</reference>
<sequence>MLLLARGESVLFAERYQRLRETHAGRLRLVSDGAGRAEGRTDRDVGGAPGRPPERAGDGTLAAVAAQLRALRAERGLSLSALAAAAGIGKGSLSEIEHGARNPTLATLYALAGALGVPLATLLAERAGTEVSSEGVTARLLDAHHLPGGTAVEVYHLHLEAHADRTSPPHGPGVVEHLLLTRGRLRAGRHGAEAVVEEGDELRWVSDVDHSYRALDGAPVDAVLVIRTPPRGGAG</sequence>
<keyword evidence="1" id="KW-0238">DNA-binding</keyword>
<dbReference type="CDD" id="cd00093">
    <property type="entry name" value="HTH_XRE"/>
    <property type="match status" value="1"/>
</dbReference>
<dbReference type="Pfam" id="PF01381">
    <property type="entry name" value="HTH_3"/>
    <property type="match status" value="1"/>
</dbReference>